<evidence type="ECO:0000256" key="1">
    <source>
        <dbReference type="SAM" id="Coils"/>
    </source>
</evidence>
<protein>
    <submittedName>
        <fullName evidence="3">Uncharacterized protein</fullName>
    </submittedName>
</protein>
<feature type="compositionally biased region" description="Low complexity" evidence="2">
    <location>
        <begin position="1"/>
        <end position="23"/>
    </location>
</feature>
<dbReference type="EMBL" id="VDMD01000026">
    <property type="protein sequence ID" value="TRM59700.1"/>
    <property type="molecule type" value="Genomic_DNA"/>
</dbReference>
<evidence type="ECO:0000313" key="4">
    <source>
        <dbReference type="Proteomes" id="UP000320762"/>
    </source>
</evidence>
<proteinExistence type="predicted"/>
<accession>A0A550C4L1</accession>
<sequence>MPSSPRRSGGSRGSAEARANAAPYSPKSSRHRHATSGTVITRSQSGTRRPYPPNKVAAMISDDSDYVLIEGAGADCYAFLDAALKDAQRRLNALEKERDAERQRQSAVIACAICALPNFYPRTYRILKFIQTPVRAYLL</sequence>
<gene>
    <name evidence="3" type="ORF">BD626DRAFT_539164</name>
</gene>
<dbReference type="AlphaFoldDB" id="A0A550C4L1"/>
<comment type="caution">
    <text evidence="3">The sequence shown here is derived from an EMBL/GenBank/DDBJ whole genome shotgun (WGS) entry which is preliminary data.</text>
</comment>
<reference evidence="3 4" key="1">
    <citation type="journal article" date="2019" name="New Phytol.">
        <title>Comparative genomics reveals unique wood-decay strategies and fruiting body development in the Schizophyllaceae.</title>
        <authorList>
            <person name="Almasi E."/>
            <person name="Sahu N."/>
            <person name="Krizsan K."/>
            <person name="Balint B."/>
            <person name="Kovacs G.M."/>
            <person name="Kiss B."/>
            <person name="Cseklye J."/>
            <person name="Drula E."/>
            <person name="Henrissat B."/>
            <person name="Nagy I."/>
            <person name="Chovatia M."/>
            <person name="Adam C."/>
            <person name="LaButti K."/>
            <person name="Lipzen A."/>
            <person name="Riley R."/>
            <person name="Grigoriev I.V."/>
            <person name="Nagy L.G."/>
        </authorList>
    </citation>
    <scope>NUCLEOTIDE SEQUENCE [LARGE SCALE GENOMIC DNA]</scope>
    <source>
        <strain evidence="3 4">NL-1724</strain>
    </source>
</reference>
<name>A0A550C4L1_9AGAR</name>
<feature type="region of interest" description="Disordered" evidence="2">
    <location>
        <begin position="1"/>
        <end position="53"/>
    </location>
</feature>
<evidence type="ECO:0000256" key="2">
    <source>
        <dbReference type="SAM" id="MobiDB-lite"/>
    </source>
</evidence>
<feature type="coiled-coil region" evidence="1">
    <location>
        <begin position="77"/>
        <end position="104"/>
    </location>
</feature>
<feature type="compositionally biased region" description="Polar residues" evidence="2">
    <location>
        <begin position="35"/>
        <end position="47"/>
    </location>
</feature>
<keyword evidence="4" id="KW-1185">Reference proteome</keyword>
<dbReference type="Proteomes" id="UP000320762">
    <property type="component" value="Unassembled WGS sequence"/>
</dbReference>
<keyword evidence="1" id="KW-0175">Coiled coil</keyword>
<organism evidence="3 4">
    <name type="scientific">Schizophyllum amplum</name>
    <dbReference type="NCBI Taxonomy" id="97359"/>
    <lineage>
        <taxon>Eukaryota</taxon>
        <taxon>Fungi</taxon>
        <taxon>Dikarya</taxon>
        <taxon>Basidiomycota</taxon>
        <taxon>Agaricomycotina</taxon>
        <taxon>Agaricomycetes</taxon>
        <taxon>Agaricomycetidae</taxon>
        <taxon>Agaricales</taxon>
        <taxon>Schizophyllaceae</taxon>
        <taxon>Schizophyllum</taxon>
    </lineage>
</organism>
<evidence type="ECO:0000313" key="3">
    <source>
        <dbReference type="EMBL" id="TRM59700.1"/>
    </source>
</evidence>